<organism evidence="7">
    <name type="scientific">Ixodes ricinus</name>
    <name type="common">Common tick</name>
    <name type="synonym">Acarus ricinus</name>
    <dbReference type="NCBI Taxonomy" id="34613"/>
    <lineage>
        <taxon>Eukaryota</taxon>
        <taxon>Metazoa</taxon>
        <taxon>Ecdysozoa</taxon>
        <taxon>Arthropoda</taxon>
        <taxon>Chelicerata</taxon>
        <taxon>Arachnida</taxon>
        <taxon>Acari</taxon>
        <taxon>Parasitiformes</taxon>
        <taxon>Ixodida</taxon>
        <taxon>Ixodoidea</taxon>
        <taxon>Ixodidae</taxon>
        <taxon>Ixodinae</taxon>
        <taxon>Ixodes</taxon>
    </lineage>
</organism>
<dbReference type="AlphaFoldDB" id="A0A131XZU5"/>
<evidence type="ECO:0000256" key="3">
    <source>
        <dbReference type="ARBA" id="ARBA00035306"/>
    </source>
</evidence>
<dbReference type="PANTHER" id="PTHR21314">
    <property type="entry name" value="QUEUOSINE 5'-PHOSPHATE N-GLYCOSYLASE_HYDROLASE-RELATED"/>
    <property type="match status" value="1"/>
</dbReference>
<dbReference type="GO" id="GO:0006400">
    <property type="term" value="P:tRNA modification"/>
    <property type="evidence" value="ECO:0007669"/>
    <property type="project" value="TreeGrafter"/>
</dbReference>
<accession>A0A131XZU5</accession>
<dbReference type="Pfam" id="PF10343">
    <property type="entry name" value="Q_salvage"/>
    <property type="match status" value="1"/>
</dbReference>
<comment type="catalytic activity">
    <reaction evidence="5 6">
        <text>queuosine 5'-phosphate + H2O = queuine + D-ribose 5-phosphate</text>
        <dbReference type="Rhea" id="RHEA:75387"/>
        <dbReference type="ChEBI" id="CHEBI:15377"/>
        <dbReference type="ChEBI" id="CHEBI:17433"/>
        <dbReference type="ChEBI" id="CHEBI:78346"/>
        <dbReference type="ChEBI" id="CHEBI:194371"/>
    </reaction>
    <physiologicalReaction direction="left-to-right" evidence="5 6">
        <dbReference type="Rhea" id="RHEA:75388"/>
    </physiologicalReaction>
</comment>
<dbReference type="InterPro" id="IPR019438">
    <property type="entry name" value="Q_salvage"/>
</dbReference>
<evidence type="ECO:0000313" key="7">
    <source>
        <dbReference type="EMBL" id="JAP71762.1"/>
    </source>
</evidence>
<evidence type="ECO:0000256" key="1">
    <source>
        <dbReference type="ARBA" id="ARBA00022801"/>
    </source>
</evidence>
<dbReference type="EMBL" id="GEFM01004034">
    <property type="protein sequence ID" value="JAP71762.1"/>
    <property type="molecule type" value="mRNA"/>
</dbReference>
<proteinExistence type="evidence at transcript level"/>
<dbReference type="EC" id="3.2.2.-" evidence="6"/>
<sequence length="337" mass="38264">MKALSPRKSAEFIVQNAMDVTVDPVGICNVADHVQDCFSQGTVSKDSWRKHPLHPKALDNSTAQWIFLVDALNFCFWSQNCQEKCEIEFDGKRHTGYWSLCAAVNRAIQEGIPLLDAQFCRDISHEQVEHIFRSCTPVPFPLLEERHRILRECGQVLCTSYGGEFANCILRSNRSCQRLLDELVTNVPSFRDEGIFNGVPVSFYKRAQILVADIWACFGGQGLGEFEDIGTLTAFADYRVPQVLAHFGALRYSERLSSLLQSGVLMQNGDKEEMEIRGATIHACELVCEELKRRSQGDAALGEINSILVDFCLWDYRRKRAADLDHVPFHRVRSCYY</sequence>
<evidence type="ECO:0000256" key="4">
    <source>
        <dbReference type="ARBA" id="ARBA00035393"/>
    </source>
</evidence>
<evidence type="ECO:0000256" key="2">
    <source>
        <dbReference type="ARBA" id="ARBA00035119"/>
    </source>
</evidence>
<evidence type="ECO:0000256" key="5">
    <source>
        <dbReference type="ARBA" id="ARBA00048204"/>
    </source>
</evidence>
<protein>
    <recommendedName>
        <fullName evidence="3 6">Queuosine 5'-phosphate N-glycosylase/hydrolase</fullName>
        <ecNumber evidence="6">3.2.2.-</ecNumber>
    </recommendedName>
    <alternativeName>
        <fullName evidence="4 6">Queuosine-nucleotide N-glycosylase/hydrolase</fullName>
    </alternativeName>
</protein>
<reference evidence="7" key="1">
    <citation type="submission" date="2016-02" db="EMBL/GenBank/DDBJ databases">
        <title>RNAseq analyses of the midgut from blood- or serum-fed Ixodes ricinus ticks.</title>
        <authorList>
            <person name="Perner J."/>
            <person name="Provaznik J."/>
            <person name="Schrenkova J."/>
            <person name="Urbanova V."/>
            <person name="Ribeiro J.M."/>
            <person name="Kopacek P."/>
        </authorList>
    </citation>
    <scope>NUCLEOTIDE SEQUENCE</scope>
    <source>
        <tissue evidence="7">Gut</tissue>
    </source>
</reference>
<comment type="similarity">
    <text evidence="2 6">Belongs to the QNG1 protein family.</text>
</comment>
<name>A0A131XZU5_IXORI</name>
<evidence type="ECO:0000256" key="6">
    <source>
        <dbReference type="RuleBase" id="RU365002"/>
    </source>
</evidence>
<comment type="function">
    <text evidence="6">Catalyzes the hydrolysis of queuosine 5'-phosphate, releasing the nucleobase queuine (q). Is required for salvage of queuine from exogenous queuosine (Q) that is imported and then converted to queuosine 5'-phosphate intracellularly.</text>
</comment>
<dbReference type="GO" id="GO:0016787">
    <property type="term" value="F:hydrolase activity"/>
    <property type="evidence" value="ECO:0007669"/>
    <property type="project" value="UniProtKB-KW"/>
</dbReference>
<dbReference type="PANTHER" id="PTHR21314:SF0">
    <property type="entry name" value="QUEUOSINE 5'-PHOSPHATE N-GLYCOSYLASE_HYDROLASE"/>
    <property type="match status" value="1"/>
</dbReference>
<keyword evidence="1 6" id="KW-0378">Hydrolase</keyword>